<proteinExistence type="inferred from homology"/>
<dbReference type="InterPro" id="IPR028345">
    <property type="entry name" value="Antibiotic_NAT-like"/>
</dbReference>
<accession>A0A9D1EBV8</accession>
<dbReference type="SUPFAM" id="SSF110710">
    <property type="entry name" value="TTHA0583/YokD-like"/>
    <property type="match status" value="1"/>
</dbReference>
<evidence type="ECO:0000313" key="3">
    <source>
        <dbReference type="Proteomes" id="UP000824201"/>
    </source>
</evidence>
<gene>
    <name evidence="2" type="ORF">IAC96_00935</name>
</gene>
<organism evidence="2 3">
    <name type="scientific">Candidatus Fimimorpha faecalis</name>
    <dbReference type="NCBI Taxonomy" id="2840824"/>
    <lineage>
        <taxon>Bacteria</taxon>
        <taxon>Bacillati</taxon>
        <taxon>Bacillota</taxon>
        <taxon>Clostridia</taxon>
        <taxon>Eubacteriales</taxon>
        <taxon>Candidatus Fimimorpha</taxon>
    </lineage>
</organism>
<protein>
    <recommendedName>
        <fullName evidence="1">UPF0340 protein IAC96_00935</fullName>
    </recommendedName>
</protein>
<dbReference type="EMBL" id="DVHN01000006">
    <property type="protein sequence ID" value="HIR87492.1"/>
    <property type="molecule type" value="Genomic_DNA"/>
</dbReference>
<dbReference type="PIRSF" id="PIRSF007510">
    <property type="entry name" value="UCP007510"/>
    <property type="match status" value="1"/>
</dbReference>
<dbReference type="InterPro" id="IPR006340">
    <property type="entry name" value="DUF436"/>
</dbReference>
<dbReference type="Pfam" id="PF04260">
    <property type="entry name" value="DUF436"/>
    <property type="match status" value="1"/>
</dbReference>
<dbReference type="Proteomes" id="UP000824201">
    <property type="component" value="Unassembled WGS sequence"/>
</dbReference>
<comment type="caution">
    <text evidence="2">The sequence shown here is derived from an EMBL/GenBank/DDBJ whole genome shotgun (WGS) entry which is preliminary data.</text>
</comment>
<comment type="similarity">
    <text evidence="1">Belongs to the UPF0340 family.</text>
</comment>
<dbReference type="NCBIfam" id="TIGR01440">
    <property type="entry name" value="TIGR01440 family protein"/>
    <property type="match status" value="1"/>
</dbReference>
<reference evidence="2" key="2">
    <citation type="journal article" date="2021" name="PeerJ">
        <title>Extensive microbial diversity within the chicken gut microbiome revealed by metagenomics and culture.</title>
        <authorList>
            <person name="Gilroy R."/>
            <person name="Ravi A."/>
            <person name="Getino M."/>
            <person name="Pursley I."/>
            <person name="Horton D.L."/>
            <person name="Alikhan N.F."/>
            <person name="Baker D."/>
            <person name="Gharbi K."/>
            <person name="Hall N."/>
            <person name="Watson M."/>
            <person name="Adriaenssens E.M."/>
            <person name="Foster-Nyarko E."/>
            <person name="Jarju S."/>
            <person name="Secka A."/>
            <person name="Antonio M."/>
            <person name="Oren A."/>
            <person name="Chaudhuri R.R."/>
            <person name="La Ragione R."/>
            <person name="Hildebrand F."/>
            <person name="Pallen M.J."/>
        </authorList>
    </citation>
    <scope>NUCLEOTIDE SEQUENCE</scope>
    <source>
        <strain evidence="2">ChiW13-3771</strain>
    </source>
</reference>
<dbReference type="Gene3D" id="3.40.50.10360">
    <property type="entry name" value="Hypothetical protein TT1679"/>
    <property type="match status" value="1"/>
</dbReference>
<name>A0A9D1EBV8_9FIRM</name>
<reference evidence="2" key="1">
    <citation type="submission" date="2020-10" db="EMBL/GenBank/DDBJ databases">
        <authorList>
            <person name="Gilroy R."/>
        </authorList>
    </citation>
    <scope>NUCLEOTIDE SEQUENCE</scope>
    <source>
        <strain evidence="2">ChiW13-3771</strain>
    </source>
</reference>
<sequence length="192" mass="21052">MNKEQNGYESLEKIKEQTCQVLEELLEVANLEEGDIVVVGCSSSEVQNERIGSHSSAEIGAAIFEQLHKRLKEKGLYLAAQCCEHLNRALVIEKEAACKYGYERVNVVPQLKAGGSFGTAAYAGLEHPVMVEEVRARAGIDIGDTLIGMHLIPVAVPVRTKTKMIGKAHVVCARTRAKFIGGERAKYNHDCM</sequence>
<evidence type="ECO:0000313" key="2">
    <source>
        <dbReference type="EMBL" id="HIR87492.1"/>
    </source>
</evidence>
<dbReference type="AlphaFoldDB" id="A0A9D1EBV8"/>
<evidence type="ECO:0000256" key="1">
    <source>
        <dbReference type="HAMAP-Rule" id="MF_00800"/>
    </source>
</evidence>
<dbReference type="HAMAP" id="MF_00800">
    <property type="entry name" value="UPF0340"/>
    <property type="match status" value="1"/>
</dbReference>